<dbReference type="InterPro" id="IPR045628">
    <property type="entry name" value="Lhr_WH_dom"/>
</dbReference>
<dbReference type="PANTHER" id="PTHR47962:SF3">
    <property type="entry name" value="LARGE ATP-DEPENDENT HELICASE-RELATED PROTEIN"/>
    <property type="match status" value="1"/>
</dbReference>
<feature type="region of interest" description="Disordered" evidence="10">
    <location>
        <begin position="116"/>
        <end position="229"/>
    </location>
</feature>
<evidence type="ECO:0000256" key="5">
    <source>
        <dbReference type="ARBA" id="ARBA00022840"/>
    </source>
</evidence>
<keyword evidence="6" id="KW-0238">DNA-binding</keyword>
<feature type="domain" description="Helicase ATP-binding" evidence="11">
    <location>
        <begin position="74"/>
        <end position="373"/>
    </location>
</feature>
<dbReference type="Gene3D" id="3.40.50.300">
    <property type="entry name" value="P-loop containing nucleotide triphosphate hydrolases"/>
    <property type="match status" value="3"/>
</dbReference>
<dbReference type="InterPro" id="IPR001650">
    <property type="entry name" value="Helicase_C-like"/>
</dbReference>
<keyword evidence="7" id="KW-0234">DNA repair</keyword>
<organism evidence="13 14">
    <name type="scientific">Bradyrhizobium erythrophlei</name>
    <dbReference type="NCBI Taxonomy" id="1437360"/>
    <lineage>
        <taxon>Bacteria</taxon>
        <taxon>Pseudomonadati</taxon>
        <taxon>Pseudomonadota</taxon>
        <taxon>Alphaproteobacteria</taxon>
        <taxon>Hyphomicrobiales</taxon>
        <taxon>Nitrobacteraceae</taxon>
        <taxon>Bradyrhizobium</taxon>
    </lineage>
</organism>
<dbReference type="Pfam" id="PF19306">
    <property type="entry name" value="WHD_Lhr"/>
    <property type="match status" value="1"/>
</dbReference>
<dbReference type="InterPro" id="IPR026362">
    <property type="entry name" value="DEXH_lig_assoc"/>
</dbReference>
<dbReference type="GO" id="GO:0003677">
    <property type="term" value="F:DNA binding"/>
    <property type="evidence" value="ECO:0007669"/>
    <property type="project" value="UniProtKB-KW"/>
</dbReference>
<evidence type="ECO:0000259" key="12">
    <source>
        <dbReference type="PROSITE" id="PS51194"/>
    </source>
</evidence>
<dbReference type="NCBIfam" id="TIGR04121">
    <property type="entry name" value="DEXH_lig_assoc"/>
    <property type="match status" value="1"/>
</dbReference>
<dbReference type="Pfam" id="PF00270">
    <property type="entry name" value="DEAD"/>
    <property type="match status" value="1"/>
</dbReference>
<protein>
    <submittedName>
        <fullName evidence="13">ATP-dependent helicase Lhr and Lhr-like helicase</fullName>
    </submittedName>
</protein>
<keyword evidence="4 13" id="KW-0347">Helicase</keyword>
<dbReference type="PROSITE" id="PS51194">
    <property type="entry name" value="HELICASE_CTER"/>
    <property type="match status" value="1"/>
</dbReference>
<keyword evidence="5" id="KW-0067">ATP-binding</keyword>
<dbReference type="PIRSF" id="PIRSF037307">
    <property type="entry name" value="Lhr-like_helic_prd"/>
    <property type="match status" value="1"/>
</dbReference>
<dbReference type="Pfam" id="PF00271">
    <property type="entry name" value="Helicase_C"/>
    <property type="match status" value="1"/>
</dbReference>
<dbReference type="PANTHER" id="PTHR47962">
    <property type="entry name" value="ATP-DEPENDENT HELICASE LHR-RELATED-RELATED"/>
    <property type="match status" value="1"/>
</dbReference>
<evidence type="ECO:0000256" key="3">
    <source>
        <dbReference type="ARBA" id="ARBA00022801"/>
    </source>
</evidence>
<accession>A0A1M5KFY3</accession>
<evidence type="ECO:0000256" key="1">
    <source>
        <dbReference type="ARBA" id="ARBA00022741"/>
    </source>
</evidence>
<keyword evidence="3" id="KW-0378">Hydrolase</keyword>
<dbReference type="Pfam" id="PF08494">
    <property type="entry name" value="DEAD_assoc"/>
    <property type="match status" value="1"/>
</dbReference>
<dbReference type="SMART" id="SM00490">
    <property type="entry name" value="HELICc"/>
    <property type="match status" value="1"/>
</dbReference>
<dbReference type="GO" id="GO:0016887">
    <property type="term" value="F:ATP hydrolysis activity"/>
    <property type="evidence" value="ECO:0007669"/>
    <property type="project" value="TreeGrafter"/>
</dbReference>
<feature type="compositionally biased region" description="Basic and acidic residues" evidence="10">
    <location>
        <begin position="189"/>
        <end position="202"/>
    </location>
</feature>
<name>A0A1M5KFY3_9BRAD</name>
<dbReference type="GO" id="GO:0004386">
    <property type="term" value="F:helicase activity"/>
    <property type="evidence" value="ECO:0007669"/>
    <property type="project" value="UniProtKB-KW"/>
</dbReference>
<feature type="compositionally biased region" description="Gly residues" evidence="10">
    <location>
        <begin position="138"/>
        <end position="148"/>
    </location>
</feature>
<dbReference type="InterPro" id="IPR014001">
    <property type="entry name" value="Helicase_ATP-bd"/>
</dbReference>
<proteinExistence type="inferred from homology"/>
<evidence type="ECO:0000256" key="9">
    <source>
        <dbReference type="ARBA" id="ARBA00093467"/>
    </source>
</evidence>
<feature type="domain" description="Helicase C-terminal" evidence="12">
    <location>
        <begin position="408"/>
        <end position="559"/>
    </location>
</feature>
<gene>
    <name evidence="13" type="ORF">SAMN05444169_2836</name>
</gene>
<evidence type="ECO:0000259" key="11">
    <source>
        <dbReference type="PROSITE" id="PS51192"/>
    </source>
</evidence>
<dbReference type="EMBL" id="LT670818">
    <property type="protein sequence ID" value="SHG51668.1"/>
    <property type="molecule type" value="Genomic_DNA"/>
</dbReference>
<dbReference type="InterPro" id="IPR013701">
    <property type="entry name" value="Lhr-like_DEAD/DEAH_assoc"/>
</dbReference>
<dbReference type="InterPro" id="IPR027417">
    <property type="entry name" value="P-loop_NTPase"/>
</dbReference>
<evidence type="ECO:0000256" key="6">
    <source>
        <dbReference type="ARBA" id="ARBA00023125"/>
    </source>
</evidence>
<dbReference type="Proteomes" id="UP000190675">
    <property type="component" value="Chromosome I"/>
</dbReference>
<keyword evidence="8" id="KW-0413">Isomerase</keyword>
<dbReference type="AlphaFoldDB" id="A0A1M5KFY3"/>
<dbReference type="InterPro" id="IPR011545">
    <property type="entry name" value="DEAD/DEAH_box_helicase_dom"/>
</dbReference>
<dbReference type="CDD" id="cd18796">
    <property type="entry name" value="SF2_C_LHR"/>
    <property type="match status" value="1"/>
</dbReference>
<reference evidence="13 14" key="1">
    <citation type="submission" date="2016-11" db="EMBL/GenBank/DDBJ databases">
        <authorList>
            <person name="Jaros S."/>
            <person name="Januszkiewicz K."/>
            <person name="Wedrychowicz H."/>
        </authorList>
    </citation>
    <scope>NUCLEOTIDE SEQUENCE [LARGE SCALE GENOMIC DNA]</scope>
    <source>
        <strain evidence="13 14">GAS242</strain>
    </source>
</reference>
<dbReference type="InterPro" id="IPR017170">
    <property type="entry name" value="Lhr-like"/>
</dbReference>
<evidence type="ECO:0000256" key="4">
    <source>
        <dbReference type="ARBA" id="ARBA00022806"/>
    </source>
</evidence>
<evidence type="ECO:0000313" key="13">
    <source>
        <dbReference type="EMBL" id="SHG51668.1"/>
    </source>
</evidence>
<feature type="compositionally biased region" description="Low complexity" evidence="10">
    <location>
        <begin position="116"/>
        <end position="131"/>
    </location>
</feature>
<sequence length="996" mass="108856">MRYGGGSANSFAPAAGLTCCRPSTNPVRRHSSNAVPPRIQIQSPTEPAELLPERFRRWFAARGWSPREHQLELLAKARDDRSALLIAPTGAGKTLAGFLPTLVELSAMSERASSAIALPARSSPSSAVRSSPLPPRSGGEGSGVGGASAGARAHVGAETVETPPTPDRESELRSPRTPPRASRAGGGEQRSRATEEATRAEGGEEESFVAKATAKSSRPAVASTGRGVQRSRGLHTLYISPLKALAVDIARNLETPIAEMGLPVKVETRTGDTPVSRRQRQRRYPPDILLTTPEQLALLLSSDDAPFLFSSLKRIVLDELHALVTSKRGDLLSLGLARLWQLVPQMRAIGLSATVAEPESLARFLAPQRGGASEAADIVVAGGAAAPVVEMLDTRERLPWAGHSARHALNEVYDLIKRNKTTLVFVNTRSQAEMLFQDLWRMNDDGLAIALHHGSLDVAQRRKVEDAMATGKLRGVVCTSSLDLGVDWGDVDLVINIGAPKGASRLMQRIGRANHRIDEASRAVLVPANRFEVLECAVAIDAVNENAQDTPPLRTGALDVLAQHVLGRACGEPFLSDELYAEVLTAAPYSNLARSDFDDVVDFVATGGYALKTYERFARIKQDKQARWRVANPRVRQSYRLNVGTIVEESMLKVRLVRSRGAKGNTGSTGVLGRGGRMLGEIEEYFIEGLVVGDTFVFGGEVVRYEALAEDQVYVSRANDKDAKVPSYMGGKFPLSTYLAERVRKLLDDVSAWKALPDQVREWLSLQAHFSRVPGVRELVVETFPRADKHYLVCYPFEGRLAHQTLGMLLTRRLERARARPLGFVANEYALAVWGLGDLSFMVRQGKLDLDALFDADMLGDDLEAWLAESALMKRTFRTCAIISGLIARRFTGEEKTRRQVLFSTDLIYDVLRKHQPDHVLLRAARADAATGLLDIRRLSDMLLRIKGRIIHRELDRISPLAVPVMLEIGREAVYGEASDELLAEAAEELVKEATG</sequence>
<evidence type="ECO:0000256" key="8">
    <source>
        <dbReference type="ARBA" id="ARBA00023235"/>
    </source>
</evidence>
<dbReference type="PROSITE" id="PS51192">
    <property type="entry name" value="HELICASE_ATP_BIND_1"/>
    <property type="match status" value="1"/>
</dbReference>
<dbReference type="GO" id="GO:0006281">
    <property type="term" value="P:DNA repair"/>
    <property type="evidence" value="ECO:0007669"/>
    <property type="project" value="UniProtKB-KW"/>
</dbReference>
<feature type="compositionally biased region" description="Low complexity" evidence="10">
    <location>
        <begin position="149"/>
        <end position="158"/>
    </location>
</feature>
<keyword evidence="2" id="KW-0227">DNA damage</keyword>
<dbReference type="InterPro" id="IPR052511">
    <property type="entry name" value="ATP-dep_Helicase"/>
</dbReference>
<evidence type="ECO:0000256" key="7">
    <source>
        <dbReference type="ARBA" id="ARBA00023204"/>
    </source>
</evidence>
<comment type="similarity">
    <text evidence="9">Belongs to the Lhr helicase family. Lhr-Core subfamily.</text>
</comment>
<evidence type="ECO:0000256" key="10">
    <source>
        <dbReference type="SAM" id="MobiDB-lite"/>
    </source>
</evidence>
<evidence type="ECO:0000256" key="2">
    <source>
        <dbReference type="ARBA" id="ARBA00022763"/>
    </source>
</evidence>
<dbReference type="GO" id="GO:0005524">
    <property type="term" value="F:ATP binding"/>
    <property type="evidence" value="ECO:0007669"/>
    <property type="project" value="UniProtKB-KW"/>
</dbReference>
<evidence type="ECO:0000313" key="14">
    <source>
        <dbReference type="Proteomes" id="UP000190675"/>
    </source>
</evidence>
<dbReference type="SUPFAM" id="SSF52540">
    <property type="entry name" value="P-loop containing nucleoside triphosphate hydrolases"/>
    <property type="match status" value="2"/>
</dbReference>
<keyword evidence="1" id="KW-0547">Nucleotide-binding</keyword>
<dbReference type="SMART" id="SM00487">
    <property type="entry name" value="DEXDc"/>
    <property type="match status" value="1"/>
</dbReference>